<reference evidence="2" key="1">
    <citation type="submission" date="2021-06" db="EMBL/GenBank/DDBJ databases">
        <authorList>
            <person name="Kallberg Y."/>
            <person name="Tangrot J."/>
            <person name="Rosling A."/>
        </authorList>
    </citation>
    <scope>NUCLEOTIDE SEQUENCE</scope>
    <source>
        <strain evidence="2">CL551</strain>
    </source>
</reference>
<gene>
    <name evidence="2" type="ORF">AMORRO_LOCUS15468</name>
</gene>
<feature type="compositionally biased region" description="Basic and acidic residues" evidence="1">
    <location>
        <begin position="67"/>
        <end position="85"/>
    </location>
</feature>
<feature type="compositionally biased region" description="Polar residues" evidence="1">
    <location>
        <begin position="50"/>
        <end position="66"/>
    </location>
</feature>
<protein>
    <submittedName>
        <fullName evidence="2">14541_t:CDS:1</fullName>
    </submittedName>
</protein>
<evidence type="ECO:0000256" key="1">
    <source>
        <dbReference type="SAM" id="MobiDB-lite"/>
    </source>
</evidence>
<organism evidence="2 3">
    <name type="scientific">Acaulospora morrowiae</name>
    <dbReference type="NCBI Taxonomy" id="94023"/>
    <lineage>
        <taxon>Eukaryota</taxon>
        <taxon>Fungi</taxon>
        <taxon>Fungi incertae sedis</taxon>
        <taxon>Mucoromycota</taxon>
        <taxon>Glomeromycotina</taxon>
        <taxon>Glomeromycetes</taxon>
        <taxon>Diversisporales</taxon>
        <taxon>Acaulosporaceae</taxon>
        <taxon>Acaulospora</taxon>
    </lineage>
</organism>
<evidence type="ECO:0000313" key="2">
    <source>
        <dbReference type="EMBL" id="CAG8753692.1"/>
    </source>
</evidence>
<proteinExistence type="predicted"/>
<dbReference type="Proteomes" id="UP000789342">
    <property type="component" value="Unassembled WGS sequence"/>
</dbReference>
<feature type="non-terminal residue" evidence="2">
    <location>
        <position position="1"/>
    </location>
</feature>
<feature type="region of interest" description="Disordered" evidence="1">
    <location>
        <begin position="1"/>
        <end position="27"/>
    </location>
</feature>
<feature type="region of interest" description="Disordered" evidence="1">
    <location>
        <begin position="39"/>
        <end position="100"/>
    </location>
</feature>
<keyword evidence="3" id="KW-1185">Reference proteome</keyword>
<name>A0A9N9IX16_9GLOM</name>
<sequence>GSQSPSESEERMSPKPMVGRRPAMIENEAKIRKVGSWKGRKYLPNDDVNNDTPSPIGNMRTSFSESGNEKQDVDGRSTKDDKKTGEAQAANELNPEPRGQ</sequence>
<feature type="non-terminal residue" evidence="2">
    <location>
        <position position="100"/>
    </location>
</feature>
<comment type="caution">
    <text evidence="2">The sequence shown here is derived from an EMBL/GenBank/DDBJ whole genome shotgun (WGS) entry which is preliminary data.</text>
</comment>
<dbReference type="AlphaFoldDB" id="A0A9N9IX16"/>
<accession>A0A9N9IX16</accession>
<evidence type="ECO:0000313" key="3">
    <source>
        <dbReference type="Proteomes" id="UP000789342"/>
    </source>
</evidence>
<dbReference type="EMBL" id="CAJVPV010036724">
    <property type="protein sequence ID" value="CAG8753692.1"/>
    <property type="molecule type" value="Genomic_DNA"/>
</dbReference>